<protein>
    <recommendedName>
        <fullName evidence="4">DUF305 domain-containing protein</fullName>
    </recommendedName>
</protein>
<evidence type="ECO:0008006" key="4">
    <source>
        <dbReference type="Google" id="ProtNLM"/>
    </source>
</evidence>
<evidence type="ECO:0000256" key="1">
    <source>
        <dbReference type="SAM" id="SignalP"/>
    </source>
</evidence>
<proteinExistence type="predicted"/>
<dbReference type="KEGG" id="lug:FPZ22_03265"/>
<keyword evidence="3" id="KW-1185">Reference proteome</keyword>
<dbReference type="EMBL" id="CP042218">
    <property type="protein sequence ID" value="QDW66032.1"/>
    <property type="molecule type" value="Genomic_DNA"/>
</dbReference>
<feature type="signal peptide" evidence="1">
    <location>
        <begin position="1"/>
        <end position="22"/>
    </location>
</feature>
<evidence type="ECO:0000313" key="2">
    <source>
        <dbReference type="EMBL" id="QDW66032.1"/>
    </source>
</evidence>
<dbReference type="RefSeq" id="WP_144890272.1">
    <property type="nucleotide sequence ID" value="NZ_CP042218.1"/>
</dbReference>
<sequence length="238" mass="23855">MYTPATTLALALALALAGCNQAPPQEEATAAADLAAADAVADASVALEPSPAAAAGANDVAAPQLQATMRELWHGHIVHARDYALAMHAGNASDAAAAADAVVENARQISNAVAGFYGDAAGGRMLTLLGGHWGAVKAMTDGRTAGNADAAAKAMDDLTANAGEIAGFLAGANPNWPEDTLKGMLLAHGAHHSKQVDLILAGDTAGEAAEWTAMQSHMDMIADALAAGIAKQFPDKAS</sequence>
<dbReference type="OrthoDB" id="9792366at2"/>
<reference evidence="2 3" key="1">
    <citation type="submission" date="2019-07" db="EMBL/GenBank/DDBJ databases">
        <title>Full genome sequence of Luteimonas sp. Gr-4.</title>
        <authorList>
            <person name="Im W.-T."/>
        </authorList>
    </citation>
    <scope>NUCLEOTIDE SEQUENCE [LARGE SCALE GENOMIC DNA]</scope>
    <source>
        <strain evidence="2 3">Gr-4</strain>
    </source>
</reference>
<name>A0A518N2B2_9GAMM</name>
<evidence type="ECO:0000313" key="3">
    <source>
        <dbReference type="Proteomes" id="UP000316584"/>
    </source>
</evidence>
<accession>A0A518N2B2</accession>
<feature type="chain" id="PRO_5021858076" description="DUF305 domain-containing protein" evidence="1">
    <location>
        <begin position="23"/>
        <end position="238"/>
    </location>
</feature>
<keyword evidence="1" id="KW-0732">Signal</keyword>
<dbReference type="AlphaFoldDB" id="A0A518N2B2"/>
<dbReference type="Proteomes" id="UP000316584">
    <property type="component" value="Chromosome"/>
</dbReference>
<gene>
    <name evidence="2" type="ORF">FPZ22_03265</name>
</gene>
<organism evidence="2 3">
    <name type="scientific">Luteimonas granuli</name>
    <dbReference type="NCBI Taxonomy" id="1176533"/>
    <lineage>
        <taxon>Bacteria</taxon>
        <taxon>Pseudomonadati</taxon>
        <taxon>Pseudomonadota</taxon>
        <taxon>Gammaproteobacteria</taxon>
        <taxon>Lysobacterales</taxon>
        <taxon>Lysobacteraceae</taxon>
        <taxon>Luteimonas</taxon>
    </lineage>
</organism>